<accession>A0A4Y2BLD1</accession>
<dbReference type="EMBL" id="BGPR01000088">
    <property type="protein sequence ID" value="GBL92753.1"/>
    <property type="molecule type" value="Genomic_DNA"/>
</dbReference>
<organism evidence="1 2">
    <name type="scientific">Araneus ventricosus</name>
    <name type="common">Orbweaver spider</name>
    <name type="synonym">Epeira ventricosa</name>
    <dbReference type="NCBI Taxonomy" id="182803"/>
    <lineage>
        <taxon>Eukaryota</taxon>
        <taxon>Metazoa</taxon>
        <taxon>Ecdysozoa</taxon>
        <taxon>Arthropoda</taxon>
        <taxon>Chelicerata</taxon>
        <taxon>Arachnida</taxon>
        <taxon>Araneae</taxon>
        <taxon>Araneomorphae</taxon>
        <taxon>Entelegynae</taxon>
        <taxon>Araneoidea</taxon>
        <taxon>Araneidae</taxon>
        <taxon>Araneus</taxon>
    </lineage>
</organism>
<comment type="caution">
    <text evidence="1">The sequence shown here is derived from an EMBL/GenBank/DDBJ whole genome shotgun (WGS) entry which is preliminary data.</text>
</comment>
<dbReference type="AlphaFoldDB" id="A0A4Y2BLD1"/>
<dbReference type="Proteomes" id="UP000499080">
    <property type="component" value="Unassembled WGS sequence"/>
</dbReference>
<reference evidence="1 2" key="1">
    <citation type="journal article" date="2019" name="Sci. Rep.">
        <title>Orb-weaving spider Araneus ventricosus genome elucidates the spidroin gene catalogue.</title>
        <authorList>
            <person name="Kono N."/>
            <person name="Nakamura H."/>
            <person name="Ohtoshi R."/>
            <person name="Moran D.A.P."/>
            <person name="Shinohara A."/>
            <person name="Yoshida Y."/>
            <person name="Fujiwara M."/>
            <person name="Mori M."/>
            <person name="Tomita M."/>
            <person name="Arakawa K."/>
        </authorList>
    </citation>
    <scope>NUCLEOTIDE SEQUENCE [LARGE SCALE GENOMIC DNA]</scope>
</reference>
<protein>
    <submittedName>
        <fullName evidence="1">Uncharacterized protein</fullName>
    </submittedName>
</protein>
<sequence length="121" mass="13752">MSGTCNKMLHQELDALLDDAFLEGNSSLIINLLHEAPEDYGYLEIIAQKMKSLNLCLVSLDQNEAIVKNILKILTDVIVILKSNEEQSSVIAECMLRIATEERVHVNILRCVMYFCILNWI</sequence>
<evidence type="ECO:0000313" key="1">
    <source>
        <dbReference type="EMBL" id="GBL92753.1"/>
    </source>
</evidence>
<evidence type="ECO:0000313" key="2">
    <source>
        <dbReference type="Proteomes" id="UP000499080"/>
    </source>
</evidence>
<keyword evidence="2" id="KW-1185">Reference proteome</keyword>
<proteinExistence type="predicted"/>
<gene>
    <name evidence="1" type="ORF">AVEN_119134_1</name>
</gene>
<name>A0A4Y2BLD1_ARAVE</name>